<keyword evidence="6" id="KW-0007">Acetylation</keyword>
<dbReference type="SUPFAM" id="SSF56601">
    <property type="entry name" value="beta-lactamase/transpeptidase-like"/>
    <property type="match status" value="1"/>
</dbReference>
<sequence length="308" mass="33661">MDVEELKQLIGKNFHYYQTGQVANYIPALAKVDPKQLGMAIYDLKNDRMIEAGDSNVRFAIESMSKVPVLLLAIKDNGLERVFQTINTEPTGFAFNSIMNMTINHRKHPMNPFVNAGAIATTSLIAGENAEDKFDRILSFMKEICDDPEITLNEEIYHSESRTGDINRSLAYYMKGNQMIEGDVPEILDVYFKQCSVNVTAVGIAKLAAVLANKGVAPWNQQQIISEESATIVKSIMTTAGLYDESGEFSVHVGVPAKSGVGGGLMAAVPNRYGMGVFSPALDPYGNSAAGIQLLTDVVKELHADIFE</sequence>
<dbReference type="Pfam" id="PF04960">
    <property type="entry name" value="Glutaminase"/>
    <property type="match status" value="1"/>
</dbReference>
<accession>A0A242JYV8</accession>
<organism evidence="7 8">
    <name type="scientific">Candidatus Enterococcus wittei</name>
    <dbReference type="NCBI Taxonomy" id="1987383"/>
    <lineage>
        <taxon>Bacteria</taxon>
        <taxon>Bacillati</taxon>
        <taxon>Bacillota</taxon>
        <taxon>Bacilli</taxon>
        <taxon>Lactobacillales</taxon>
        <taxon>Enterococcaceae</taxon>
        <taxon>Enterococcus</taxon>
    </lineage>
</organism>
<dbReference type="InterPro" id="IPR015868">
    <property type="entry name" value="Glutaminase"/>
</dbReference>
<dbReference type="GO" id="GO:0006537">
    <property type="term" value="P:glutamate biosynthetic process"/>
    <property type="evidence" value="ECO:0007669"/>
    <property type="project" value="TreeGrafter"/>
</dbReference>
<evidence type="ECO:0000313" key="7">
    <source>
        <dbReference type="EMBL" id="OTP10111.1"/>
    </source>
</evidence>
<dbReference type="EMBL" id="NGMO01000003">
    <property type="protein sequence ID" value="OTP10111.1"/>
    <property type="molecule type" value="Genomic_DNA"/>
</dbReference>
<keyword evidence="8" id="KW-1185">Reference proteome</keyword>
<dbReference type="PANTHER" id="PTHR12544">
    <property type="entry name" value="GLUTAMINASE"/>
    <property type="match status" value="1"/>
</dbReference>
<feature type="binding site" evidence="6">
    <location>
        <position position="167"/>
    </location>
    <ligand>
        <name>substrate</name>
    </ligand>
</feature>
<dbReference type="RefSeq" id="WP_086284888.1">
    <property type="nucleotide sequence ID" value="NZ_NGMO01000003.1"/>
</dbReference>
<dbReference type="PANTHER" id="PTHR12544:SF29">
    <property type="entry name" value="GLUTAMINASE"/>
    <property type="match status" value="1"/>
</dbReference>
<gene>
    <name evidence="6" type="primary">glsA</name>
    <name evidence="7" type="ORF">A5844_001809</name>
</gene>
<dbReference type="NCBIfam" id="TIGR03814">
    <property type="entry name" value="Gln_ase"/>
    <property type="match status" value="1"/>
</dbReference>
<feature type="binding site" evidence="6">
    <location>
        <position position="191"/>
    </location>
    <ligand>
        <name>substrate</name>
    </ligand>
</feature>
<dbReference type="EC" id="3.5.1.2" evidence="3 6"/>
<dbReference type="Gene3D" id="3.40.710.10">
    <property type="entry name" value="DD-peptidase/beta-lactamase superfamily"/>
    <property type="match status" value="1"/>
</dbReference>
<evidence type="ECO:0000256" key="5">
    <source>
        <dbReference type="ARBA" id="ARBA00049534"/>
    </source>
</evidence>
<dbReference type="InterPro" id="IPR012338">
    <property type="entry name" value="Beta-lactam/transpept-like"/>
</dbReference>
<evidence type="ECO:0000256" key="6">
    <source>
        <dbReference type="HAMAP-Rule" id="MF_00313"/>
    </source>
</evidence>
<proteinExistence type="inferred from homology"/>
<comment type="similarity">
    <text evidence="1 6">Belongs to the glutaminase family.</text>
</comment>
<comment type="subunit">
    <text evidence="2 6">Homotetramer.</text>
</comment>
<dbReference type="HAMAP" id="MF_00313">
    <property type="entry name" value="Glutaminase"/>
    <property type="match status" value="1"/>
</dbReference>
<feature type="binding site" evidence="6">
    <location>
        <position position="63"/>
    </location>
    <ligand>
        <name>substrate</name>
    </ligand>
</feature>
<evidence type="ECO:0000256" key="4">
    <source>
        <dbReference type="ARBA" id="ARBA00022801"/>
    </source>
</evidence>
<dbReference type="AlphaFoldDB" id="A0A242JYV8"/>
<evidence type="ECO:0000256" key="1">
    <source>
        <dbReference type="ARBA" id="ARBA00011076"/>
    </source>
</evidence>
<reference evidence="7 8" key="1">
    <citation type="submission" date="2017-05" db="EMBL/GenBank/DDBJ databases">
        <title>The Genome Sequence of Enterococcus sp. 10A9_DIV0425.</title>
        <authorList>
            <consortium name="The Broad Institute Genomics Platform"/>
            <consortium name="The Broad Institute Genomic Center for Infectious Diseases"/>
            <person name="Earl A."/>
            <person name="Manson A."/>
            <person name="Schwartman J."/>
            <person name="Gilmore M."/>
            <person name="Abouelleil A."/>
            <person name="Cao P."/>
            <person name="Chapman S."/>
            <person name="Cusick C."/>
            <person name="Shea T."/>
            <person name="Young S."/>
            <person name="Neafsey D."/>
            <person name="Nusbaum C."/>
            <person name="Birren B."/>
        </authorList>
    </citation>
    <scope>NUCLEOTIDE SEQUENCE [LARGE SCALE GENOMIC DNA]</scope>
    <source>
        <strain evidence="7 8">10A9_DIV0425</strain>
    </source>
</reference>
<feature type="binding site" evidence="6">
    <location>
        <position position="261"/>
    </location>
    <ligand>
        <name>substrate</name>
    </ligand>
</feature>
<dbReference type="Proteomes" id="UP000194933">
    <property type="component" value="Unassembled WGS sequence"/>
</dbReference>
<comment type="catalytic activity">
    <reaction evidence="5 6">
        <text>L-glutamine + H2O = L-glutamate + NH4(+)</text>
        <dbReference type="Rhea" id="RHEA:15889"/>
        <dbReference type="ChEBI" id="CHEBI:15377"/>
        <dbReference type="ChEBI" id="CHEBI:28938"/>
        <dbReference type="ChEBI" id="CHEBI:29985"/>
        <dbReference type="ChEBI" id="CHEBI:58359"/>
        <dbReference type="EC" id="3.5.1.2"/>
    </reaction>
</comment>
<dbReference type="STRING" id="1987383.A5844_001809"/>
<evidence type="ECO:0000313" key="8">
    <source>
        <dbReference type="Proteomes" id="UP000194933"/>
    </source>
</evidence>
<feature type="binding site" evidence="6">
    <location>
        <position position="160"/>
    </location>
    <ligand>
        <name>substrate</name>
    </ligand>
</feature>
<protein>
    <recommendedName>
        <fullName evidence="3 6">Glutaminase</fullName>
        <ecNumber evidence="3 6">3.5.1.2</ecNumber>
    </recommendedName>
</protein>
<dbReference type="GO" id="GO:0006543">
    <property type="term" value="P:L-glutamine catabolic process"/>
    <property type="evidence" value="ECO:0007669"/>
    <property type="project" value="TreeGrafter"/>
</dbReference>
<feature type="binding site" evidence="6">
    <location>
        <position position="115"/>
    </location>
    <ligand>
        <name>substrate</name>
    </ligand>
</feature>
<evidence type="ECO:0000256" key="2">
    <source>
        <dbReference type="ARBA" id="ARBA00011881"/>
    </source>
</evidence>
<evidence type="ECO:0000256" key="3">
    <source>
        <dbReference type="ARBA" id="ARBA00012918"/>
    </source>
</evidence>
<name>A0A242JYV8_9ENTE</name>
<comment type="caution">
    <text evidence="7">The sequence shown here is derived from an EMBL/GenBank/DDBJ whole genome shotgun (WGS) entry which is preliminary data.</text>
</comment>
<keyword evidence="4 6" id="KW-0378">Hydrolase</keyword>
<dbReference type="FunFam" id="3.40.710.10:FF:000005">
    <property type="entry name" value="Glutaminase"/>
    <property type="match status" value="1"/>
</dbReference>
<dbReference type="GO" id="GO:0004359">
    <property type="term" value="F:glutaminase activity"/>
    <property type="evidence" value="ECO:0007669"/>
    <property type="project" value="UniProtKB-UniRule"/>
</dbReference>
<feature type="binding site" evidence="6">
    <location>
        <position position="243"/>
    </location>
    <ligand>
        <name>substrate</name>
    </ligand>
</feature>